<keyword evidence="3" id="KW-0472">Membrane</keyword>
<sequence length="822" mass="91707">MTMDVSGQSDPDLPGDWTFMPSEDEIMDVTDAARSVERNRVEDIPLSENASNVSREKAMDEGPKEGHEGKTVGGDGEGEASAGSRDSDIDVIDEDTDHSLESLNSSAIGTTSASLMGFSEISGGTVSSYSNIEVPSAFDCMDATSVASDASLPSGLEMRSGVRRYKHVPNTRLNWALTALAALVAVAAVGFGVGHYLGGSDQSLQQQEMSQGQVQQLKALQDELMNCMQQQSKETPPKDAPFFNPQVCYQDGEYWKKKFEQLFSENKGLKELLEHSQRNAVMLDPRVDSSTDCSADSPYDVHKLKLDLILNQMQHLQLMKTFNQVKHSERLSREQARKLELENEQLKARLEEEADEVLVQQQLEEKVQSLAEENQELQSRLGHESQREAALRSLEHQVQQLLSENEMLKRSMEEQVPVTTSRISLLRDTVNRLIIENEDLKAVVARLRYGPPLPVSDDAASEKSKGDSQSERTAAEKAGEADQQPVARDELSELLDVLKKQHADSKQWRRLYDELKRSQGSASSRTVWRKLLTLGQTLFDDMQTGLDRTLDSLVALAKKGSSVASDVKPMVQNLGEKVRRELNRRRADLDGYLHGSGKPVESISQTMSLLESSVKKVFEAGRKFISKGQEATGKHAEKLVTKLSKVAEMLSSDWEASLEEEAYESSSVLTGTESMPRKDEVKGARRNGKTGSGSEEMGNNCFLGNGECTKRNGIDKVVNQKAAENNQLKGKAQSENPEARNKRLLDVELEEEDWFSTRAKDRERLRTEASLGADNWYLKRQKAGWRKGSREGTYKDRAEKKAKDSHFWVHESLFHEEEGLSE</sequence>
<gene>
    <name evidence="4" type="ORF">V5799_017313</name>
</gene>
<evidence type="ECO:0000313" key="4">
    <source>
        <dbReference type="EMBL" id="KAK8781347.1"/>
    </source>
</evidence>
<evidence type="ECO:0000313" key="5">
    <source>
        <dbReference type="Proteomes" id="UP001321473"/>
    </source>
</evidence>
<feature type="compositionally biased region" description="Polar residues" evidence="2">
    <location>
        <begin position="724"/>
        <end position="736"/>
    </location>
</feature>
<feature type="compositionally biased region" description="Basic and acidic residues" evidence="2">
    <location>
        <begin position="54"/>
        <end position="70"/>
    </location>
</feature>
<feature type="region of interest" description="Disordered" evidence="2">
    <location>
        <begin position="724"/>
        <end position="743"/>
    </location>
</feature>
<keyword evidence="5" id="KW-1185">Reference proteome</keyword>
<dbReference type="AlphaFoldDB" id="A0AAQ4F2M2"/>
<reference evidence="4 5" key="1">
    <citation type="journal article" date="2023" name="Arcadia Sci">
        <title>De novo assembly of a long-read Amblyomma americanum tick genome.</title>
        <authorList>
            <person name="Chou S."/>
            <person name="Poskanzer K.E."/>
            <person name="Rollins M."/>
            <person name="Thuy-Boun P.S."/>
        </authorList>
    </citation>
    <scope>NUCLEOTIDE SEQUENCE [LARGE SCALE GENOMIC DNA]</scope>
    <source>
        <strain evidence="4">F_SG_1</strain>
        <tissue evidence="4">Salivary glands</tissue>
    </source>
</reference>
<dbReference type="Proteomes" id="UP001321473">
    <property type="component" value="Unassembled WGS sequence"/>
</dbReference>
<feature type="region of interest" description="Disordered" evidence="2">
    <location>
        <begin position="452"/>
        <end position="486"/>
    </location>
</feature>
<feature type="region of interest" description="Disordered" evidence="2">
    <location>
        <begin position="1"/>
        <end position="24"/>
    </location>
</feature>
<evidence type="ECO:0000256" key="3">
    <source>
        <dbReference type="SAM" id="Phobius"/>
    </source>
</evidence>
<feature type="transmembrane region" description="Helical" evidence="3">
    <location>
        <begin position="173"/>
        <end position="197"/>
    </location>
</feature>
<evidence type="ECO:0000256" key="2">
    <source>
        <dbReference type="SAM" id="MobiDB-lite"/>
    </source>
</evidence>
<keyword evidence="1" id="KW-0175">Coiled coil</keyword>
<dbReference type="EMBL" id="JARKHS020007756">
    <property type="protein sequence ID" value="KAK8781347.1"/>
    <property type="molecule type" value="Genomic_DNA"/>
</dbReference>
<feature type="compositionally biased region" description="Basic and acidic residues" evidence="2">
    <location>
        <begin position="460"/>
        <end position="480"/>
    </location>
</feature>
<evidence type="ECO:0000256" key="1">
    <source>
        <dbReference type="SAM" id="Coils"/>
    </source>
</evidence>
<comment type="caution">
    <text evidence="4">The sequence shown here is derived from an EMBL/GenBank/DDBJ whole genome shotgun (WGS) entry which is preliminary data.</text>
</comment>
<feature type="region of interest" description="Disordered" evidence="2">
    <location>
        <begin position="37"/>
        <end position="90"/>
    </location>
</feature>
<keyword evidence="3" id="KW-1133">Transmembrane helix</keyword>
<protein>
    <submittedName>
        <fullName evidence="4">Uncharacterized protein</fullName>
    </submittedName>
</protein>
<name>A0AAQ4F2M2_AMBAM</name>
<keyword evidence="3" id="KW-0812">Transmembrane</keyword>
<proteinExistence type="predicted"/>
<accession>A0AAQ4F2M2</accession>
<feature type="region of interest" description="Disordered" evidence="2">
    <location>
        <begin position="663"/>
        <end position="700"/>
    </location>
</feature>
<organism evidence="4 5">
    <name type="scientific">Amblyomma americanum</name>
    <name type="common">Lone star tick</name>
    <dbReference type="NCBI Taxonomy" id="6943"/>
    <lineage>
        <taxon>Eukaryota</taxon>
        <taxon>Metazoa</taxon>
        <taxon>Ecdysozoa</taxon>
        <taxon>Arthropoda</taxon>
        <taxon>Chelicerata</taxon>
        <taxon>Arachnida</taxon>
        <taxon>Acari</taxon>
        <taxon>Parasitiformes</taxon>
        <taxon>Ixodida</taxon>
        <taxon>Ixodoidea</taxon>
        <taxon>Ixodidae</taxon>
        <taxon>Amblyomminae</taxon>
        <taxon>Amblyomma</taxon>
    </lineage>
</organism>
<feature type="coiled-coil region" evidence="1">
    <location>
        <begin position="324"/>
        <end position="411"/>
    </location>
</feature>